<keyword evidence="10" id="KW-1185">Reference proteome</keyword>
<evidence type="ECO:0000256" key="4">
    <source>
        <dbReference type="ARBA" id="ARBA00023015"/>
    </source>
</evidence>
<evidence type="ECO:0000256" key="6">
    <source>
        <dbReference type="ARBA" id="ARBA00023163"/>
    </source>
</evidence>
<dbReference type="EMBL" id="BSDZ01000112">
    <property type="protein sequence ID" value="GLI71387.1"/>
    <property type="molecule type" value="Genomic_DNA"/>
</dbReference>
<feature type="coiled-coil region" evidence="8">
    <location>
        <begin position="122"/>
        <end position="149"/>
    </location>
</feature>
<keyword evidence="7" id="KW-0539">Nucleus</keyword>
<gene>
    <name evidence="9" type="ORF">VaNZ11_016580</name>
</gene>
<evidence type="ECO:0000256" key="1">
    <source>
        <dbReference type="ARBA" id="ARBA00004123"/>
    </source>
</evidence>
<evidence type="ECO:0000256" key="2">
    <source>
        <dbReference type="ARBA" id="ARBA00010916"/>
    </source>
</evidence>
<dbReference type="InterPro" id="IPR015418">
    <property type="entry name" value="Eaf6"/>
</dbReference>
<evidence type="ECO:0000256" key="8">
    <source>
        <dbReference type="SAM" id="Coils"/>
    </source>
</evidence>
<dbReference type="Pfam" id="PF09340">
    <property type="entry name" value="NuA4"/>
    <property type="match status" value="1"/>
</dbReference>
<comment type="subcellular location">
    <subcellularLocation>
        <location evidence="1">Nucleus</location>
    </subcellularLocation>
</comment>
<name>A0ABQ5SN05_9CHLO</name>
<evidence type="ECO:0000256" key="7">
    <source>
        <dbReference type="ARBA" id="ARBA00023242"/>
    </source>
</evidence>
<dbReference type="PANTHER" id="PTHR13476">
    <property type="entry name" value="CHROMATIN MODIFICATION-RELATED PROTEIN MEAF6"/>
    <property type="match status" value="1"/>
</dbReference>
<keyword evidence="6" id="KW-0804">Transcription</keyword>
<accession>A0ABQ5SN05</accession>
<feature type="non-terminal residue" evidence="9">
    <location>
        <position position="1"/>
    </location>
</feature>
<keyword evidence="5 8" id="KW-0175">Coiled coil</keyword>
<evidence type="ECO:0000313" key="10">
    <source>
        <dbReference type="Proteomes" id="UP001165090"/>
    </source>
</evidence>
<comment type="caution">
    <text evidence="9">The sequence shown here is derived from an EMBL/GenBank/DDBJ whole genome shotgun (WGS) entry which is preliminary data.</text>
</comment>
<reference evidence="9 10" key="1">
    <citation type="journal article" date="2023" name="IScience">
        <title>Expanded male sex-determining region conserved during the evolution of homothallism in the green alga Volvox.</title>
        <authorList>
            <person name="Yamamoto K."/>
            <person name="Matsuzaki R."/>
            <person name="Mahakham W."/>
            <person name="Heman W."/>
            <person name="Sekimoto H."/>
            <person name="Kawachi M."/>
            <person name="Minakuchi Y."/>
            <person name="Toyoda A."/>
            <person name="Nozaki H."/>
        </authorList>
    </citation>
    <scope>NUCLEOTIDE SEQUENCE [LARGE SCALE GENOMIC DNA]</scope>
    <source>
        <strain evidence="9 10">NIES-4468</strain>
    </source>
</reference>
<proteinExistence type="inferred from homology"/>
<organism evidence="9 10">
    <name type="scientific">Volvox africanus</name>
    <dbReference type="NCBI Taxonomy" id="51714"/>
    <lineage>
        <taxon>Eukaryota</taxon>
        <taxon>Viridiplantae</taxon>
        <taxon>Chlorophyta</taxon>
        <taxon>core chlorophytes</taxon>
        <taxon>Chlorophyceae</taxon>
        <taxon>CS clade</taxon>
        <taxon>Chlamydomonadales</taxon>
        <taxon>Volvocaceae</taxon>
        <taxon>Volvox</taxon>
    </lineage>
</organism>
<evidence type="ECO:0000256" key="3">
    <source>
        <dbReference type="ARBA" id="ARBA00022853"/>
    </source>
</evidence>
<protein>
    <submittedName>
        <fullName evidence="9">Uncharacterized protein</fullName>
    </submittedName>
</protein>
<keyword evidence="3" id="KW-0156">Chromatin regulator</keyword>
<sequence length="201" mass="21283">RNCGNLGRFLFGSRTHYAAIFPSGHIIDGNTVVARISDPKAALSFTASLFILIAVFMPRGIKLEPSVSGEQPGKGDATAKGTKGIKAKPTALAVNKVALKKKDGLKEGLKATASGAEGGIDIAELEKKRKEFSEQLRKCELQIHRLETQYFETANPQGNALKVGYEGLLSSTAVSAKKAQFRPEDRIFSGSSTTGSAAASS</sequence>
<comment type="similarity">
    <text evidence="2">Belongs to the EAF6 family.</text>
</comment>
<evidence type="ECO:0000313" key="9">
    <source>
        <dbReference type="EMBL" id="GLI71387.1"/>
    </source>
</evidence>
<evidence type="ECO:0000256" key="5">
    <source>
        <dbReference type="ARBA" id="ARBA00023054"/>
    </source>
</evidence>
<keyword evidence="4" id="KW-0805">Transcription regulation</keyword>
<dbReference type="Proteomes" id="UP001165090">
    <property type="component" value="Unassembled WGS sequence"/>
</dbReference>